<accession>K5UVF8</accession>
<dbReference type="Proteomes" id="UP000008370">
    <property type="component" value="Unassembled WGS sequence"/>
</dbReference>
<dbReference type="InParanoid" id="K5UVF8"/>
<feature type="compositionally biased region" description="Polar residues" evidence="1">
    <location>
        <begin position="197"/>
        <end position="207"/>
    </location>
</feature>
<dbReference type="AlphaFoldDB" id="K5UVF8"/>
<feature type="region of interest" description="Disordered" evidence="1">
    <location>
        <begin position="130"/>
        <end position="161"/>
    </location>
</feature>
<dbReference type="OrthoDB" id="6247875at2759"/>
<proteinExistence type="predicted"/>
<feature type="compositionally biased region" description="Polar residues" evidence="1">
    <location>
        <begin position="280"/>
        <end position="295"/>
    </location>
</feature>
<keyword evidence="3" id="KW-1185">Reference proteome</keyword>
<evidence type="ECO:0000313" key="2">
    <source>
        <dbReference type="EMBL" id="EKM54001.1"/>
    </source>
</evidence>
<organism evidence="2 3">
    <name type="scientific">Phanerochaete carnosa (strain HHB-10118-sp)</name>
    <name type="common">White-rot fungus</name>
    <name type="synonym">Peniophora carnosa</name>
    <dbReference type="NCBI Taxonomy" id="650164"/>
    <lineage>
        <taxon>Eukaryota</taxon>
        <taxon>Fungi</taxon>
        <taxon>Dikarya</taxon>
        <taxon>Basidiomycota</taxon>
        <taxon>Agaricomycotina</taxon>
        <taxon>Agaricomycetes</taxon>
        <taxon>Polyporales</taxon>
        <taxon>Phanerochaetaceae</taxon>
        <taxon>Phanerochaete</taxon>
    </lineage>
</organism>
<dbReference type="GeneID" id="18916885"/>
<feature type="region of interest" description="Disordered" evidence="1">
    <location>
        <begin position="222"/>
        <end position="295"/>
    </location>
</feature>
<dbReference type="RefSeq" id="XP_007396708.1">
    <property type="nucleotide sequence ID" value="XM_007396646.1"/>
</dbReference>
<dbReference type="HOGENOM" id="CLU_943672_0_0_1"/>
<dbReference type="KEGG" id="pco:PHACADRAFT_257556"/>
<feature type="compositionally biased region" description="Low complexity" evidence="1">
    <location>
        <begin position="132"/>
        <end position="148"/>
    </location>
</feature>
<evidence type="ECO:0000256" key="1">
    <source>
        <dbReference type="SAM" id="MobiDB-lite"/>
    </source>
</evidence>
<dbReference type="EMBL" id="JH930473">
    <property type="protein sequence ID" value="EKM54001.1"/>
    <property type="molecule type" value="Genomic_DNA"/>
</dbReference>
<feature type="compositionally biased region" description="Polar residues" evidence="1">
    <location>
        <begin position="222"/>
        <end position="243"/>
    </location>
</feature>
<feature type="region of interest" description="Disordered" evidence="1">
    <location>
        <begin position="189"/>
        <end position="210"/>
    </location>
</feature>
<evidence type="ECO:0000313" key="3">
    <source>
        <dbReference type="Proteomes" id="UP000008370"/>
    </source>
</evidence>
<protein>
    <submittedName>
        <fullName evidence="2">Uncharacterized protein</fullName>
    </submittedName>
</protein>
<reference evidence="2 3" key="1">
    <citation type="journal article" date="2012" name="BMC Genomics">
        <title>Comparative genomics of the white-rot fungi, Phanerochaete carnosa and P. chrysosporium, to elucidate the genetic basis of the distinct wood types they colonize.</title>
        <authorList>
            <person name="Suzuki H."/>
            <person name="MacDonald J."/>
            <person name="Syed K."/>
            <person name="Salamov A."/>
            <person name="Hori C."/>
            <person name="Aerts A."/>
            <person name="Henrissat B."/>
            <person name="Wiebenga A."/>
            <person name="vanKuyk P.A."/>
            <person name="Barry K."/>
            <person name="Lindquist E."/>
            <person name="LaButti K."/>
            <person name="Lapidus A."/>
            <person name="Lucas S."/>
            <person name="Coutinho P."/>
            <person name="Gong Y."/>
            <person name="Samejima M."/>
            <person name="Mahadevan R."/>
            <person name="Abou-Zaid M."/>
            <person name="de Vries R.P."/>
            <person name="Igarashi K."/>
            <person name="Yadav J.S."/>
            <person name="Grigoriev I.V."/>
            <person name="Master E.R."/>
        </authorList>
    </citation>
    <scope>NUCLEOTIDE SEQUENCE [LARGE SCALE GENOMIC DNA]</scope>
    <source>
        <strain evidence="2 3">HHB-10118-sp</strain>
    </source>
</reference>
<gene>
    <name evidence="2" type="ORF">PHACADRAFT_257556</name>
</gene>
<sequence length="295" mass="32192">MSMDSFAGHQLPDQFDVSLTASAPMIASDLSQSFSDFLNTFDFRAHSGDPLQDPSPPHVDTVPELDPSPEIWQMWTRTDNASSDVLPSAALTAGHELPPYDQMHMEQSMVQESTPSADYLHTFPEVVHEESIQAQGPPQVQQQPDSSQRLAIPSHYPPHLAEDPDFVEVYAQYVSKMQQRCIQANAHAGPHHDHLTYTPQDQPQSQVTHDEVQYQAQAYTPNGLHHTSYSEPQPLSPPSSTSGDVHCGSGYVPPSGAATTIGLRRVGGTWRPPVGPPPSEDSTSRVPSWGSVAST</sequence>
<name>K5UVF8_PHACS</name>